<dbReference type="Pfam" id="PF18072">
    <property type="entry name" value="FGAR-AT_linker"/>
    <property type="match status" value="1"/>
</dbReference>
<keyword evidence="13" id="KW-1185">Reference proteome</keyword>
<comment type="caution">
    <text evidence="12">The sequence shown here is derived from an EMBL/GenBank/DDBJ whole genome shotgun (WGS) entry which is preliminary data.</text>
</comment>
<feature type="binding site" evidence="8">
    <location>
        <position position="241"/>
    </location>
    <ligand>
        <name>substrate</name>
    </ligand>
</feature>
<comment type="similarity">
    <text evidence="8">Belongs to the FGAMS family.</text>
</comment>
<dbReference type="SUPFAM" id="SSF55326">
    <property type="entry name" value="PurM N-terminal domain-like"/>
    <property type="match status" value="2"/>
</dbReference>
<dbReference type="NCBIfam" id="NF002290">
    <property type="entry name" value="PRK01213.1"/>
    <property type="match status" value="1"/>
</dbReference>
<dbReference type="SUPFAM" id="SSF56042">
    <property type="entry name" value="PurM C-terminal domain-like"/>
    <property type="match status" value="2"/>
</dbReference>
<dbReference type="GO" id="GO:0006189">
    <property type="term" value="P:'de novo' IMP biosynthetic process"/>
    <property type="evidence" value="ECO:0007669"/>
    <property type="project" value="UniProtKB-UniRule"/>
</dbReference>
<name>A0A5D4GSP9_9HYPH</name>
<dbReference type="CDD" id="cd02204">
    <property type="entry name" value="PurL_repeat2"/>
    <property type="match status" value="1"/>
</dbReference>
<dbReference type="InterPro" id="IPR036921">
    <property type="entry name" value="PurM-like_N_sf"/>
</dbReference>
<dbReference type="Gene3D" id="3.90.650.10">
    <property type="entry name" value="PurM-like C-terminal domain"/>
    <property type="match status" value="2"/>
</dbReference>
<evidence type="ECO:0000256" key="8">
    <source>
        <dbReference type="HAMAP-Rule" id="MF_00420"/>
    </source>
</evidence>
<feature type="binding site" evidence="8">
    <location>
        <position position="530"/>
    </location>
    <ligand>
        <name>Mg(2+)</name>
        <dbReference type="ChEBI" id="CHEBI:18420"/>
        <label>1</label>
    </ligand>
</feature>
<evidence type="ECO:0000256" key="4">
    <source>
        <dbReference type="ARBA" id="ARBA00022741"/>
    </source>
</evidence>
<comment type="pathway">
    <text evidence="8">Purine metabolism; IMP biosynthesis via de novo pathway; 5-amino-1-(5-phospho-D-ribosyl)imidazole from N(2)-formyl-N(1)-(5-phospho-D-ribosyl)glycinamide: step 1/2.</text>
</comment>
<comment type="function">
    <text evidence="8">Part of the phosphoribosylformylglycinamidine synthase complex involved in the purines biosynthetic pathway. Catalyzes the ATP-dependent conversion of formylglycinamide ribonucleotide (FGAR) and glutamine to yield formylglycinamidine ribonucleotide (FGAM) and glutamate. The FGAM synthase complex is composed of three subunits. PurQ produces an ammonia molecule by converting glutamine to glutamate. PurL transfers the ammonia molecule to FGAR to form FGAM in an ATP-dependent manner. PurS interacts with PurQ and PurL and is thought to assist in the transfer of the ammonia molecule from PurQ to PurL.</text>
</comment>
<dbReference type="InterPro" id="IPR036676">
    <property type="entry name" value="PurM-like_C_sf"/>
</dbReference>
<evidence type="ECO:0000256" key="3">
    <source>
        <dbReference type="ARBA" id="ARBA00022723"/>
    </source>
</evidence>
<dbReference type="InterPro" id="IPR041609">
    <property type="entry name" value="PurL_linker"/>
</dbReference>
<feature type="binding site" evidence="8">
    <location>
        <position position="269"/>
    </location>
    <ligand>
        <name>Mg(2+)</name>
        <dbReference type="ChEBI" id="CHEBI:18420"/>
        <label>2</label>
    </ligand>
</feature>
<feature type="active site" evidence="8">
    <location>
        <position position="50"/>
    </location>
</feature>
<feature type="domain" description="PurM-like C-terminal" evidence="10">
    <location>
        <begin position="572"/>
        <end position="699"/>
    </location>
</feature>
<feature type="binding site" evidence="8">
    <location>
        <position position="117"/>
    </location>
    <ligand>
        <name>substrate</name>
    </ligand>
</feature>
<dbReference type="FunFam" id="3.30.1330.10:FF:000004">
    <property type="entry name" value="Phosphoribosylformylglycinamidine synthase subunit PurL"/>
    <property type="match status" value="1"/>
</dbReference>
<dbReference type="PIRSF" id="PIRSF001587">
    <property type="entry name" value="FGAM_synthase_II"/>
    <property type="match status" value="1"/>
</dbReference>
<dbReference type="PANTHER" id="PTHR43555:SF1">
    <property type="entry name" value="PHOSPHORIBOSYLFORMYLGLYCINAMIDINE SYNTHASE SUBUNIT PURL"/>
    <property type="match status" value="1"/>
</dbReference>
<dbReference type="EMBL" id="VSZS01000065">
    <property type="protein sequence ID" value="TYR31082.1"/>
    <property type="molecule type" value="Genomic_DNA"/>
</dbReference>
<keyword evidence="3 8" id="KW-0479">Metal-binding</keyword>
<evidence type="ECO:0000259" key="10">
    <source>
        <dbReference type="Pfam" id="PF02769"/>
    </source>
</evidence>
<feature type="binding site" evidence="8">
    <location>
        <position position="529"/>
    </location>
    <ligand>
        <name>ATP</name>
        <dbReference type="ChEBI" id="CHEBI:30616"/>
    </ligand>
</feature>
<dbReference type="InterPro" id="IPR010074">
    <property type="entry name" value="PRibForGlyAmidine_synth_PurL"/>
</dbReference>
<comment type="caution">
    <text evidence="8">Lacks conserved residue(s) required for the propagation of feature annotation.</text>
</comment>
<feature type="binding site" evidence="8">
    <location>
        <position position="94"/>
    </location>
    <ligand>
        <name>Mg(2+)</name>
        <dbReference type="ChEBI" id="CHEBI:18420"/>
        <label>1</label>
    </ligand>
</feature>
<dbReference type="NCBIfam" id="TIGR01736">
    <property type="entry name" value="FGAM_synth_II"/>
    <property type="match status" value="1"/>
</dbReference>
<dbReference type="OrthoDB" id="9804441at2"/>
<comment type="subcellular location">
    <subcellularLocation>
        <location evidence="8">Cytoplasm</location>
    </subcellularLocation>
</comment>
<feature type="binding site" evidence="8">
    <location>
        <position position="532"/>
    </location>
    <ligand>
        <name>substrate</name>
    </ligand>
</feature>
<feature type="binding site" evidence="8">
    <location>
        <begin position="313"/>
        <end position="315"/>
    </location>
    <ligand>
        <name>substrate</name>
    </ligand>
</feature>
<evidence type="ECO:0000256" key="2">
    <source>
        <dbReference type="ARBA" id="ARBA00022598"/>
    </source>
</evidence>
<dbReference type="GO" id="GO:0005524">
    <property type="term" value="F:ATP binding"/>
    <property type="evidence" value="ECO:0007669"/>
    <property type="project" value="UniProtKB-UniRule"/>
</dbReference>
<keyword evidence="1 8" id="KW-0963">Cytoplasm</keyword>
<gene>
    <name evidence="8 12" type="primary">purL</name>
    <name evidence="12" type="ORF">FY036_16775</name>
</gene>
<feature type="domain" description="PurM-like C-terminal" evidence="10">
    <location>
        <begin position="203"/>
        <end position="356"/>
    </location>
</feature>
<dbReference type="PANTHER" id="PTHR43555">
    <property type="entry name" value="PHOSPHORIBOSYLFORMYLGLYCINAMIDINE SYNTHASE SUBUNIT PURL"/>
    <property type="match status" value="1"/>
</dbReference>
<feature type="domain" description="PurM-like N-terminal" evidence="9">
    <location>
        <begin position="75"/>
        <end position="189"/>
    </location>
</feature>
<keyword evidence="5 8" id="KW-0658">Purine biosynthesis</keyword>
<dbReference type="CDD" id="cd02203">
    <property type="entry name" value="PurL_repeat1"/>
    <property type="match status" value="1"/>
</dbReference>
<sequence length="731" mass="78035">MTIRNDIPITDDLIASHGLKPDEYQRILDLIGREPTFTELGIFSAMWNEHCSYKSSRKWLRTLPTSGPRVIQGPGENAGVVDIGDGQAVVFKMESHNHPSYIEPYQGAATGMGGILRDVFTMGARPIAAMNALRFGEPDHPKTRHLVSGVVAGVGGYGNSFGVPTVGGEVQFDARYNGNCLVNAFAAGLADTDAIFYSKASGVGLPVVYLGAKTGRDGVGGATMASAEFDESIEEKRPTVQVGDPFTEKCLLEACLELMASGAVIAIQDMGAAGLTCSAVEMGAKGDLGIRLDLDRVPVREQHMSAYEMMLSESQERMLMVLRPEQEEEAEAIFRKWGLDFAIVGETTDDLRFRVFHQGEEVANLPIKELGDEAPEYDRPWVEPKAPAPLGPVPQVDVADALLKLLGSPDLSSRRWVWEQYDTLIQGNSLQIPGGDAGVARVEGHETKALAFSSDVNPRYCEADAYEGGKQAVAECWRNLTATGALPLAATDNLNFGNPERPEIMGQLVHAIKGIGEACRALDFPIVSGNVSLYNETSGQGILPTPTIGGVGLIDDWSKMARIGFAAADEIVVLIGPKGAWGWHLGQSALLREVFGRSEGAPPPVDLAHEKRAGDYVRQLIRDGVATAAHDLSDGGLAVALAEMAMASGIGATVDTWGADEAAAFFGEDQGRYLVTVSRENFGKLHGDPALAVSQIGTTGGSSLKLGNARAISVEELKAAHEGWFPAYMGQ</sequence>
<reference evidence="12 13" key="1">
    <citation type="submission" date="2019-08" db="EMBL/GenBank/DDBJ databases">
        <authorList>
            <person name="Seo Y.L."/>
        </authorList>
    </citation>
    <scope>NUCLEOTIDE SEQUENCE [LARGE SCALE GENOMIC DNA]</scope>
    <source>
        <strain evidence="12 13">MaA-C15</strain>
    </source>
</reference>
<evidence type="ECO:0000256" key="5">
    <source>
        <dbReference type="ARBA" id="ARBA00022755"/>
    </source>
</evidence>
<protein>
    <recommendedName>
        <fullName evidence="8">Phosphoribosylformylglycinamidine synthase subunit PurL</fullName>
        <shortName evidence="8">FGAM synthase</shortName>
        <ecNumber evidence="8">6.3.5.3</ecNumber>
    </recommendedName>
    <alternativeName>
        <fullName evidence="8">Formylglycinamide ribonucleotide amidotransferase subunit II</fullName>
        <shortName evidence="8">FGAR amidotransferase II</shortName>
        <shortName evidence="8">FGAR-AT II</shortName>
    </alternativeName>
    <alternativeName>
        <fullName evidence="8">Glutamine amidotransferase PurL</fullName>
    </alternativeName>
    <alternativeName>
        <fullName evidence="8">Phosphoribosylformylglycinamidine synthase subunit II</fullName>
    </alternativeName>
</protein>
<feature type="active site" description="Proton acceptor" evidence="8">
    <location>
        <position position="96"/>
    </location>
</feature>
<dbReference type="RefSeq" id="WP_148915883.1">
    <property type="nucleotide sequence ID" value="NZ_VSZS01000065.1"/>
</dbReference>
<comment type="subunit">
    <text evidence="8">Monomer. Part of the FGAM synthase complex composed of 1 PurL, 1 PurQ and 2 PurS subunits.</text>
</comment>
<comment type="catalytic activity">
    <reaction evidence="8">
        <text>N(2)-formyl-N(1)-(5-phospho-beta-D-ribosyl)glycinamide + L-glutamine + ATP + H2O = 2-formamido-N(1)-(5-O-phospho-beta-D-ribosyl)acetamidine + L-glutamate + ADP + phosphate + H(+)</text>
        <dbReference type="Rhea" id="RHEA:17129"/>
        <dbReference type="ChEBI" id="CHEBI:15377"/>
        <dbReference type="ChEBI" id="CHEBI:15378"/>
        <dbReference type="ChEBI" id="CHEBI:29985"/>
        <dbReference type="ChEBI" id="CHEBI:30616"/>
        <dbReference type="ChEBI" id="CHEBI:43474"/>
        <dbReference type="ChEBI" id="CHEBI:58359"/>
        <dbReference type="ChEBI" id="CHEBI:147286"/>
        <dbReference type="ChEBI" id="CHEBI:147287"/>
        <dbReference type="ChEBI" id="CHEBI:456216"/>
        <dbReference type="EC" id="6.3.5.3"/>
    </reaction>
</comment>
<feature type="domain" description="Phosphoribosylformylglycinamidine synthase linker" evidence="11">
    <location>
        <begin position="17"/>
        <end position="54"/>
    </location>
</feature>
<feature type="binding site" evidence="8">
    <location>
        <position position="92"/>
    </location>
    <ligand>
        <name>ATP</name>
        <dbReference type="ChEBI" id="CHEBI:30616"/>
    </ligand>
</feature>
<evidence type="ECO:0000256" key="6">
    <source>
        <dbReference type="ARBA" id="ARBA00022840"/>
    </source>
</evidence>
<reference evidence="12 13" key="2">
    <citation type="submission" date="2019-09" db="EMBL/GenBank/DDBJ databases">
        <title>Mesorhizobium sp. MaA-C15 isolated from Microcystis aeruginosa.</title>
        <authorList>
            <person name="Jeong S.E."/>
            <person name="Jin H.M."/>
            <person name="Jeon C.O."/>
        </authorList>
    </citation>
    <scope>NUCLEOTIDE SEQUENCE [LARGE SCALE GENOMIC DNA]</scope>
    <source>
        <strain evidence="12 13">MaA-C15</strain>
    </source>
</reference>
<dbReference type="HAMAP" id="MF_00420">
    <property type="entry name" value="PurL_2"/>
    <property type="match status" value="1"/>
</dbReference>
<dbReference type="Pfam" id="PF02769">
    <property type="entry name" value="AIRS_C"/>
    <property type="match status" value="2"/>
</dbReference>
<feature type="binding site" evidence="8">
    <location>
        <position position="492"/>
    </location>
    <ligand>
        <name>ATP</name>
        <dbReference type="ChEBI" id="CHEBI:30616"/>
    </ligand>
</feature>
<dbReference type="UniPathway" id="UPA00074">
    <property type="reaction ID" value="UER00128"/>
</dbReference>
<dbReference type="Proteomes" id="UP000323258">
    <property type="component" value="Unassembled WGS sequence"/>
</dbReference>
<feature type="domain" description="PurM-like N-terminal" evidence="9">
    <location>
        <begin position="434"/>
        <end position="554"/>
    </location>
</feature>
<feature type="binding site" evidence="8">
    <location>
        <position position="118"/>
    </location>
    <ligand>
        <name>Mg(2+)</name>
        <dbReference type="ChEBI" id="CHEBI:18420"/>
        <label>2</label>
    </ligand>
</feature>
<keyword evidence="4 8" id="KW-0547">Nucleotide-binding</keyword>
<keyword evidence="2 8" id="KW-0436">Ligase</keyword>
<feature type="binding site" evidence="8">
    <location>
        <begin position="95"/>
        <end position="98"/>
    </location>
    <ligand>
        <name>substrate</name>
    </ligand>
</feature>
<dbReference type="InterPro" id="IPR016188">
    <property type="entry name" value="PurM-like_N"/>
</dbReference>
<evidence type="ECO:0000259" key="11">
    <source>
        <dbReference type="Pfam" id="PF18072"/>
    </source>
</evidence>
<evidence type="ECO:0000313" key="12">
    <source>
        <dbReference type="EMBL" id="TYR31082.1"/>
    </source>
</evidence>
<evidence type="ECO:0000256" key="7">
    <source>
        <dbReference type="ARBA" id="ARBA00022842"/>
    </source>
</evidence>
<evidence type="ECO:0000259" key="9">
    <source>
        <dbReference type="Pfam" id="PF00586"/>
    </source>
</evidence>
<evidence type="ECO:0000313" key="13">
    <source>
        <dbReference type="Proteomes" id="UP000323258"/>
    </source>
</evidence>
<dbReference type="GO" id="GO:0004642">
    <property type="term" value="F:phosphoribosylformylglycinamidine synthase activity"/>
    <property type="evidence" value="ECO:0007669"/>
    <property type="project" value="UniProtKB-UniRule"/>
</dbReference>
<dbReference type="AlphaFoldDB" id="A0A5D4GSP9"/>
<feature type="binding site" evidence="8">
    <location>
        <position position="53"/>
    </location>
    <ligand>
        <name>ATP</name>
        <dbReference type="ChEBI" id="CHEBI:30616"/>
    </ligand>
</feature>
<organism evidence="12 13">
    <name type="scientific">Neoaquamicrobium microcysteis</name>
    <dbReference type="NCBI Taxonomy" id="2682781"/>
    <lineage>
        <taxon>Bacteria</taxon>
        <taxon>Pseudomonadati</taxon>
        <taxon>Pseudomonadota</taxon>
        <taxon>Alphaproteobacteria</taxon>
        <taxon>Hyphomicrobiales</taxon>
        <taxon>Phyllobacteriaceae</taxon>
        <taxon>Neoaquamicrobium</taxon>
    </lineage>
</organism>
<dbReference type="GO" id="GO:0005737">
    <property type="term" value="C:cytoplasm"/>
    <property type="evidence" value="ECO:0007669"/>
    <property type="project" value="UniProtKB-SubCell"/>
</dbReference>
<keyword evidence="6 8" id="KW-0067">ATP-binding</keyword>
<dbReference type="Pfam" id="PF00586">
    <property type="entry name" value="AIRS"/>
    <property type="match status" value="2"/>
</dbReference>
<keyword evidence="7 8" id="KW-0460">Magnesium</keyword>
<accession>A0A5D4GSP9</accession>
<proteinExistence type="inferred from homology"/>
<evidence type="ECO:0000256" key="1">
    <source>
        <dbReference type="ARBA" id="ARBA00022490"/>
    </source>
</evidence>
<dbReference type="EC" id="6.3.5.3" evidence="8"/>
<dbReference type="Gene3D" id="3.30.1330.10">
    <property type="entry name" value="PurM-like, N-terminal domain"/>
    <property type="match status" value="2"/>
</dbReference>
<dbReference type="InterPro" id="IPR010918">
    <property type="entry name" value="PurM-like_C_dom"/>
</dbReference>
<dbReference type="GO" id="GO:0000287">
    <property type="term" value="F:magnesium ion binding"/>
    <property type="evidence" value="ECO:0007669"/>
    <property type="project" value="UniProtKB-UniRule"/>
</dbReference>